<evidence type="ECO:0000256" key="8">
    <source>
        <dbReference type="ARBA" id="ARBA00022692"/>
    </source>
</evidence>
<proteinExistence type="predicted"/>
<keyword evidence="11" id="KW-0547">Nucleotide-binding</keyword>
<dbReference type="SUPFAM" id="SSF56112">
    <property type="entry name" value="Protein kinase-like (PK-like)"/>
    <property type="match status" value="1"/>
</dbReference>
<accession>A0AA41VFH3</accession>
<evidence type="ECO:0000259" key="20">
    <source>
        <dbReference type="PROSITE" id="PS50011"/>
    </source>
</evidence>
<keyword evidence="4" id="KW-0723">Serine/threonine-protein kinase</keyword>
<reference evidence="21" key="1">
    <citation type="submission" date="2022-03" db="EMBL/GenBank/DDBJ databases">
        <title>A functionally conserved STORR gene fusion in Papaver species that diverged 16.8 million years ago.</title>
        <authorList>
            <person name="Catania T."/>
        </authorList>
    </citation>
    <scope>NUCLEOTIDE SEQUENCE</scope>
    <source>
        <strain evidence="21">S-191538</strain>
    </source>
</reference>
<comment type="catalytic activity">
    <reaction evidence="19">
        <text>L-seryl-[protein] + ATP = O-phospho-L-seryl-[protein] + ADP + H(+)</text>
        <dbReference type="Rhea" id="RHEA:17989"/>
        <dbReference type="Rhea" id="RHEA-COMP:9863"/>
        <dbReference type="Rhea" id="RHEA-COMP:11604"/>
        <dbReference type="ChEBI" id="CHEBI:15378"/>
        <dbReference type="ChEBI" id="CHEBI:29999"/>
        <dbReference type="ChEBI" id="CHEBI:30616"/>
        <dbReference type="ChEBI" id="CHEBI:83421"/>
        <dbReference type="ChEBI" id="CHEBI:456216"/>
        <dbReference type="EC" id="2.7.11.1"/>
    </reaction>
</comment>
<evidence type="ECO:0000256" key="17">
    <source>
        <dbReference type="ARBA" id="ARBA00023180"/>
    </source>
</evidence>
<dbReference type="AlphaFoldDB" id="A0AA41VFH3"/>
<evidence type="ECO:0000256" key="12">
    <source>
        <dbReference type="ARBA" id="ARBA00022777"/>
    </source>
</evidence>
<keyword evidence="22" id="KW-1185">Reference proteome</keyword>
<dbReference type="Proteomes" id="UP001177140">
    <property type="component" value="Unassembled WGS sequence"/>
</dbReference>
<dbReference type="PROSITE" id="PS50011">
    <property type="entry name" value="PROTEIN_KINASE_DOM"/>
    <property type="match status" value="1"/>
</dbReference>
<keyword evidence="15" id="KW-0472">Membrane</keyword>
<dbReference type="Gene3D" id="1.10.510.10">
    <property type="entry name" value="Transferase(Phosphotransferase) domain 1"/>
    <property type="match status" value="1"/>
</dbReference>
<evidence type="ECO:0000256" key="16">
    <source>
        <dbReference type="ARBA" id="ARBA00023170"/>
    </source>
</evidence>
<evidence type="ECO:0000256" key="19">
    <source>
        <dbReference type="ARBA" id="ARBA00048679"/>
    </source>
</evidence>
<organism evidence="21 22">
    <name type="scientific">Papaver nudicaule</name>
    <name type="common">Iceland poppy</name>
    <dbReference type="NCBI Taxonomy" id="74823"/>
    <lineage>
        <taxon>Eukaryota</taxon>
        <taxon>Viridiplantae</taxon>
        <taxon>Streptophyta</taxon>
        <taxon>Embryophyta</taxon>
        <taxon>Tracheophyta</taxon>
        <taxon>Spermatophyta</taxon>
        <taxon>Magnoliopsida</taxon>
        <taxon>Ranunculales</taxon>
        <taxon>Papaveraceae</taxon>
        <taxon>Papaveroideae</taxon>
        <taxon>Papaver</taxon>
    </lineage>
</organism>
<name>A0AA41VFH3_PAPNU</name>
<evidence type="ECO:0000256" key="2">
    <source>
        <dbReference type="ARBA" id="ARBA00012513"/>
    </source>
</evidence>
<dbReference type="GO" id="GO:0004674">
    <property type="term" value="F:protein serine/threonine kinase activity"/>
    <property type="evidence" value="ECO:0007669"/>
    <property type="project" value="UniProtKB-KW"/>
</dbReference>
<dbReference type="InterPro" id="IPR008271">
    <property type="entry name" value="Ser/Thr_kinase_AS"/>
</dbReference>
<dbReference type="SMART" id="SM00220">
    <property type="entry name" value="S_TKc"/>
    <property type="match status" value="1"/>
</dbReference>
<evidence type="ECO:0000256" key="15">
    <source>
        <dbReference type="ARBA" id="ARBA00023136"/>
    </source>
</evidence>
<evidence type="ECO:0000256" key="13">
    <source>
        <dbReference type="ARBA" id="ARBA00022840"/>
    </source>
</evidence>
<dbReference type="EMBL" id="JAJJMA010210961">
    <property type="protein sequence ID" value="MCL7040325.1"/>
    <property type="molecule type" value="Genomic_DNA"/>
</dbReference>
<dbReference type="PANTHER" id="PTHR48006:SF7">
    <property type="entry name" value="LEUCINE-RICH REPEAT-CONTAINING N-TERMINAL PLANT-TYPE DOMAIN-CONTAINING PROTEIN"/>
    <property type="match status" value="1"/>
</dbReference>
<dbReference type="FunFam" id="1.10.510.10:FF:000358">
    <property type="entry name" value="Putative leucine-rich repeat receptor-like serine/threonine-protein kinase"/>
    <property type="match status" value="1"/>
</dbReference>
<feature type="domain" description="Protein kinase" evidence="20">
    <location>
        <begin position="1"/>
        <end position="210"/>
    </location>
</feature>
<keyword evidence="13" id="KW-0067">ATP-binding</keyword>
<evidence type="ECO:0000256" key="7">
    <source>
        <dbReference type="ARBA" id="ARBA00022679"/>
    </source>
</evidence>
<keyword evidence="16" id="KW-0675">Receptor</keyword>
<keyword evidence="8" id="KW-0812">Transmembrane</keyword>
<evidence type="ECO:0000256" key="4">
    <source>
        <dbReference type="ARBA" id="ARBA00022527"/>
    </source>
</evidence>
<dbReference type="InterPro" id="IPR051824">
    <property type="entry name" value="LRR_Rcpt-Like_S/T_Kinase"/>
</dbReference>
<keyword evidence="9" id="KW-0732">Signal</keyword>
<gene>
    <name evidence="21" type="ORF">MKW94_014451</name>
</gene>
<dbReference type="PANTHER" id="PTHR48006">
    <property type="entry name" value="LEUCINE-RICH REPEAT-CONTAINING PROTEIN DDB_G0281931-RELATED"/>
    <property type="match status" value="1"/>
</dbReference>
<evidence type="ECO:0000256" key="14">
    <source>
        <dbReference type="ARBA" id="ARBA00022989"/>
    </source>
</evidence>
<dbReference type="Pfam" id="PF00069">
    <property type="entry name" value="Pkinase"/>
    <property type="match status" value="1"/>
</dbReference>
<comment type="catalytic activity">
    <reaction evidence="18">
        <text>L-threonyl-[protein] + ATP = O-phospho-L-threonyl-[protein] + ADP + H(+)</text>
        <dbReference type="Rhea" id="RHEA:46608"/>
        <dbReference type="Rhea" id="RHEA-COMP:11060"/>
        <dbReference type="Rhea" id="RHEA-COMP:11605"/>
        <dbReference type="ChEBI" id="CHEBI:15378"/>
        <dbReference type="ChEBI" id="CHEBI:30013"/>
        <dbReference type="ChEBI" id="CHEBI:30616"/>
        <dbReference type="ChEBI" id="CHEBI:61977"/>
        <dbReference type="ChEBI" id="CHEBI:456216"/>
        <dbReference type="EC" id="2.7.11.1"/>
    </reaction>
</comment>
<evidence type="ECO:0000256" key="18">
    <source>
        <dbReference type="ARBA" id="ARBA00047899"/>
    </source>
</evidence>
<dbReference type="InterPro" id="IPR000719">
    <property type="entry name" value="Prot_kinase_dom"/>
</dbReference>
<keyword evidence="12" id="KW-0418">Kinase</keyword>
<keyword evidence="5" id="KW-0597">Phosphoprotein</keyword>
<evidence type="ECO:0000256" key="9">
    <source>
        <dbReference type="ARBA" id="ARBA00022729"/>
    </source>
</evidence>
<comment type="subcellular location">
    <subcellularLocation>
        <location evidence="1">Cell membrane</location>
        <topology evidence="1">Single-pass membrane protein</topology>
    </subcellularLocation>
</comment>
<evidence type="ECO:0000313" key="22">
    <source>
        <dbReference type="Proteomes" id="UP001177140"/>
    </source>
</evidence>
<evidence type="ECO:0000256" key="5">
    <source>
        <dbReference type="ARBA" id="ARBA00022553"/>
    </source>
</evidence>
<dbReference type="GO" id="GO:0005524">
    <property type="term" value="F:ATP binding"/>
    <property type="evidence" value="ECO:0007669"/>
    <property type="project" value="UniProtKB-KW"/>
</dbReference>
<dbReference type="PROSITE" id="PS00108">
    <property type="entry name" value="PROTEIN_KINASE_ST"/>
    <property type="match status" value="1"/>
</dbReference>
<dbReference type="InterPro" id="IPR011009">
    <property type="entry name" value="Kinase-like_dom_sf"/>
</dbReference>
<keyword evidence="14" id="KW-1133">Transmembrane helix</keyword>
<keyword evidence="10" id="KW-0677">Repeat</keyword>
<evidence type="ECO:0000256" key="10">
    <source>
        <dbReference type="ARBA" id="ARBA00022737"/>
    </source>
</evidence>
<evidence type="ECO:0000256" key="6">
    <source>
        <dbReference type="ARBA" id="ARBA00022614"/>
    </source>
</evidence>
<keyword evidence="6" id="KW-0433">Leucine-rich repeat</keyword>
<comment type="caution">
    <text evidence="21">The sequence shown here is derived from an EMBL/GenBank/DDBJ whole genome shotgun (WGS) entry which is preliminary data.</text>
</comment>
<evidence type="ECO:0000256" key="11">
    <source>
        <dbReference type="ARBA" id="ARBA00022741"/>
    </source>
</evidence>
<evidence type="ECO:0000313" key="21">
    <source>
        <dbReference type="EMBL" id="MCL7040325.1"/>
    </source>
</evidence>
<dbReference type="EC" id="2.7.11.1" evidence="2"/>
<keyword evidence="3" id="KW-1003">Cell membrane</keyword>
<protein>
    <recommendedName>
        <fullName evidence="2">non-specific serine/threonine protein kinase</fullName>
        <ecNumber evidence="2">2.7.11.1</ecNumber>
    </recommendedName>
</protein>
<evidence type="ECO:0000256" key="1">
    <source>
        <dbReference type="ARBA" id="ARBA00004162"/>
    </source>
</evidence>
<sequence length="210" mass="23576">MQNGSLHDVLHEISPRPVLNWDVRYKIALGIAHGIEYLHYDCSPTIVHRDIKPKNILLDSDMEPHTSDFNIAKLIDHSSASVHSISVMGTVGYIPPETAFTATTTMAKIKKWDVYSFGVVLLELITRKQALDPSSSDDTGITKWVSSRWSSKEAMEDIVDPSLIDELMFTAAMEEVKKVMSVALQCTLKDPFERPTMRGVVKLLEDARTF</sequence>
<keyword evidence="7" id="KW-0808">Transferase</keyword>
<dbReference type="GO" id="GO:0005886">
    <property type="term" value="C:plasma membrane"/>
    <property type="evidence" value="ECO:0007669"/>
    <property type="project" value="UniProtKB-SubCell"/>
</dbReference>
<evidence type="ECO:0000256" key="3">
    <source>
        <dbReference type="ARBA" id="ARBA00022475"/>
    </source>
</evidence>
<keyword evidence="17" id="KW-0325">Glycoprotein</keyword>